<dbReference type="OrthoDB" id="1493996at2"/>
<dbReference type="GO" id="GO:0008615">
    <property type="term" value="P:pyridoxine biosynthetic process"/>
    <property type="evidence" value="ECO:0007669"/>
    <property type="project" value="InterPro"/>
</dbReference>
<dbReference type="EMBL" id="VLLE01000005">
    <property type="protein sequence ID" value="TWI80455.1"/>
    <property type="molecule type" value="Genomic_DNA"/>
</dbReference>
<name>A0A562SGM5_9BACT</name>
<reference evidence="6 7" key="1">
    <citation type="journal article" date="2015" name="Stand. Genomic Sci.">
        <title>Genomic Encyclopedia of Bacterial and Archaeal Type Strains, Phase III: the genomes of soil and plant-associated and newly described type strains.</title>
        <authorList>
            <person name="Whitman W.B."/>
            <person name="Woyke T."/>
            <person name="Klenk H.P."/>
            <person name="Zhou Y."/>
            <person name="Lilburn T.G."/>
            <person name="Beck B.J."/>
            <person name="De Vos P."/>
            <person name="Vandamme P."/>
            <person name="Eisen J.A."/>
            <person name="Garrity G."/>
            <person name="Hugenholtz P."/>
            <person name="Kyrpides N.C."/>
        </authorList>
    </citation>
    <scope>NUCLEOTIDE SEQUENCE [LARGE SCALE GENOMIC DNA]</scope>
    <source>
        <strain evidence="6 7">CGMCC 1.7271</strain>
    </source>
</reference>
<keyword evidence="3" id="KW-0288">FMN</keyword>
<dbReference type="InterPro" id="IPR000659">
    <property type="entry name" value="Pyridox_Oxase"/>
</dbReference>
<evidence type="ECO:0000256" key="2">
    <source>
        <dbReference type="ARBA" id="ARBA00022630"/>
    </source>
</evidence>
<dbReference type="Proteomes" id="UP000316167">
    <property type="component" value="Unassembled WGS sequence"/>
</dbReference>
<dbReference type="AlphaFoldDB" id="A0A562SGM5"/>
<dbReference type="Pfam" id="PF12766">
    <property type="entry name" value="Pyridox_oxase_2"/>
    <property type="match status" value="1"/>
</dbReference>
<evidence type="ECO:0000313" key="7">
    <source>
        <dbReference type="Proteomes" id="UP000316167"/>
    </source>
</evidence>
<comment type="caution">
    <text evidence="6">The sequence shown here is derived from an EMBL/GenBank/DDBJ whole genome shotgun (WGS) entry which is preliminary data.</text>
</comment>
<dbReference type="SUPFAM" id="SSF50475">
    <property type="entry name" value="FMN-binding split barrel"/>
    <property type="match status" value="1"/>
</dbReference>
<evidence type="ECO:0000259" key="5">
    <source>
        <dbReference type="Pfam" id="PF12766"/>
    </source>
</evidence>
<evidence type="ECO:0000256" key="3">
    <source>
        <dbReference type="ARBA" id="ARBA00022643"/>
    </source>
</evidence>
<dbReference type="GO" id="GO:0004733">
    <property type="term" value="F:pyridoxamine phosphate oxidase activity"/>
    <property type="evidence" value="ECO:0007669"/>
    <property type="project" value="InterPro"/>
</dbReference>
<dbReference type="GO" id="GO:0010181">
    <property type="term" value="F:FMN binding"/>
    <property type="evidence" value="ECO:0007669"/>
    <property type="project" value="InterPro"/>
</dbReference>
<sequence length="197" mass="22972">MNAVFLAYDLEKIEKEIWQLLEQSAQSHKAPFHSGVVATAEDGLPQMRTVILRRAEAEVRKLYFHTDVRSPKVMQLKQEPRMSWLFYNAELRVQLRLQATAVVHYDDEVANHGWERSRLASRLCYTTSSAAGTLLATPELINVNRTEVEPELIEIAWKNFCVIETVVQKMDWVFLNKEGNRRALFDYSNNNYQWIQV</sequence>
<keyword evidence="7" id="KW-1185">Reference proteome</keyword>
<evidence type="ECO:0000256" key="4">
    <source>
        <dbReference type="ARBA" id="ARBA00023002"/>
    </source>
</evidence>
<gene>
    <name evidence="6" type="ORF">IQ13_3132</name>
</gene>
<dbReference type="PANTHER" id="PTHR10851:SF3">
    <property type="entry name" value="PYRIDOXINE_PYRIDOXAMINE 5'-PHOSPHATE OXIDASE 2"/>
    <property type="match status" value="1"/>
</dbReference>
<comment type="cofactor">
    <cofactor evidence="1">
        <name>FMN</name>
        <dbReference type="ChEBI" id="CHEBI:58210"/>
    </cofactor>
</comment>
<evidence type="ECO:0000256" key="1">
    <source>
        <dbReference type="ARBA" id="ARBA00001917"/>
    </source>
</evidence>
<evidence type="ECO:0000313" key="6">
    <source>
        <dbReference type="EMBL" id="TWI80455.1"/>
    </source>
</evidence>
<dbReference type="RefSeq" id="WP_144887393.1">
    <property type="nucleotide sequence ID" value="NZ_VLLE01000005.1"/>
</dbReference>
<dbReference type="InterPro" id="IPR012349">
    <property type="entry name" value="Split_barrel_FMN-bd"/>
</dbReference>
<protein>
    <submittedName>
        <fullName evidence="6">Pyridoxamine 5'-phosphate oxidase-like protein</fullName>
    </submittedName>
</protein>
<proteinExistence type="predicted"/>
<organism evidence="6 7">
    <name type="scientific">Lacibacter cauensis</name>
    <dbReference type="NCBI Taxonomy" id="510947"/>
    <lineage>
        <taxon>Bacteria</taxon>
        <taxon>Pseudomonadati</taxon>
        <taxon>Bacteroidota</taxon>
        <taxon>Chitinophagia</taxon>
        <taxon>Chitinophagales</taxon>
        <taxon>Chitinophagaceae</taxon>
        <taxon>Lacibacter</taxon>
    </lineage>
</organism>
<keyword evidence="2" id="KW-0285">Flavoprotein</keyword>
<accession>A0A562SGM5</accession>
<dbReference type="PANTHER" id="PTHR10851">
    <property type="entry name" value="PYRIDOXINE-5-PHOSPHATE OXIDASE"/>
    <property type="match status" value="1"/>
</dbReference>
<dbReference type="InterPro" id="IPR024624">
    <property type="entry name" value="Pyridox_Oxase_Alr4036_FMN-bd"/>
</dbReference>
<keyword evidence="4" id="KW-0560">Oxidoreductase</keyword>
<dbReference type="Gene3D" id="2.30.110.10">
    <property type="entry name" value="Electron Transport, Fmn-binding Protein, Chain A"/>
    <property type="match status" value="1"/>
</dbReference>
<feature type="domain" description="Pyridoxamine 5'-phosphate oxidase Alr4036 family FMN-binding" evidence="5">
    <location>
        <begin position="19"/>
        <end position="104"/>
    </location>
</feature>